<dbReference type="InterPro" id="IPR006860">
    <property type="entry name" value="FecR"/>
</dbReference>
<dbReference type="Proteomes" id="UP000566995">
    <property type="component" value="Unassembled WGS sequence"/>
</dbReference>
<dbReference type="Gene3D" id="2.60.120.1440">
    <property type="match status" value="1"/>
</dbReference>
<dbReference type="Gene3D" id="3.55.50.30">
    <property type="match status" value="1"/>
</dbReference>
<organism evidence="5 6">
    <name type="scientific">Pseudomonas nitroreducens</name>
    <dbReference type="NCBI Taxonomy" id="46680"/>
    <lineage>
        <taxon>Bacteria</taxon>
        <taxon>Pseudomonadati</taxon>
        <taxon>Pseudomonadota</taxon>
        <taxon>Gammaproteobacteria</taxon>
        <taxon>Pseudomonadales</taxon>
        <taxon>Pseudomonadaceae</taxon>
        <taxon>Pseudomonas</taxon>
    </lineage>
</organism>
<feature type="domain" description="Protein FecR C-terminal" evidence="4">
    <location>
        <begin position="238"/>
        <end position="296"/>
    </location>
</feature>
<keyword evidence="1 5" id="KW-0812">Transmembrane</keyword>
<feature type="domain" description="FecR protein" evidence="2">
    <location>
        <begin position="103"/>
        <end position="195"/>
    </location>
</feature>
<reference evidence="5 6" key="1">
    <citation type="submission" date="2020-08" db="EMBL/GenBank/DDBJ databases">
        <title>Functional genomics of gut bacteria from endangered species of beetles.</title>
        <authorList>
            <person name="Carlos-Shanley C."/>
        </authorList>
    </citation>
    <scope>NUCLEOTIDE SEQUENCE [LARGE SCALE GENOMIC DNA]</scope>
    <source>
        <strain evidence="5 6">S00179</strain>
    </source>
</reference>
<dbReference type="Pfam" id="PF16344">
    <property type="entry name" value="FecR_C"/>
    <property type="match status" value="1"/>
</dbReference>
<protein>
    <submittedName>
        <fullName evidence="5">Transmembrane sensor</fullName>
    </submittedName>
</protein>
<dbReference type="Pfam" id="PF16220">
    <property type="entry name" value="DUF4880"/>
    <property type="match status" value="1"/>
</dbReference>
<dbReference type="GO" id="GO:0016989">
    <property type="term" value="F:sigma factor antagonist activity"/>
    <property type="evidence" value="ECO:0007669"/>
    <property type="project" value="TreeGrafter"/>
</dbReference>
<sequence>MSRLELSLADEAIERLVQLHSGSAGSAERMDFLRWRGQSAEHELAAREAEALWGALPETRSAQRYRQRGRRPRRLLALAAAACIAAVALTIALPEPLAGLYADYATRTGERRMLELADGSRVWLNSDSALSVDFSPQQRRLRLHGGEALFEVAKDAQRPFIVEAKGGEVRALGTRFDVDSRGPQVRVDVTEGVVQVNSAGSAPVRLAAGERLSYRETAAPEPVQPLDLSSASAWQRGKLIFNQRPLGEVLDELERYVPGRIVLTDGALRQHKVSGVFDLQDPGALLKTLERLQPVTVTHLPWLVLIRPAPKDG</sequence>
<dbReference type="EMBL" id="JACHLI010000002">
    <property type="protein sequence ID" value="MBB4861852.1"/>
    <property type="molecule type" value="Genomic_DNA"/>
</dbReference>
<proteinExistence type="predicted"/>
<accession>A0A7W7KFG8</accession>
<evidence type="ECO:0000259" key="2">
    <source>
        <dbReference type="Pfam" id="PF04773"/>
    </source>
</evidence>
<dbReference type="AlphaFoldDB" id="A0A7W7KFG8"/>
<keyword evidence="1" id="KW-0472">Membrane</keyword>
<feature type="domain" description="FecR N-terminal" evidence="3">
    <location>
        <begin position="10"/>
        <end position="52"/>
    </location>
</feature>
<keyword evidence="1" id="KW-1133">Transmembrane helix</keyword>
<evidence type="ECO:0000313" key="6">
    <source>
        <dbReference type="Proteomes" id="UP000566995"/>
    </source>
</evidence>
<dbReference type="PANTHER" id="PTHR30273">
    <property type="entry name" value="PERIPLASMIC SIGNAL SENSOR AND SIGMA FACTOR ACTIVATOR FECR-RELATED"/>
    <property type="match status" value="1"/>
</dbReference>
<dbReference type="RefSeq" id="WP_184586098.1">
    <property type="nucleotide sequence ID" value="NZ_JACHLI010000002.1"/>
</dbReference>
<comment type="caution">
    <text evidence="5">The sequence shown here is derived from an EMBL/GenBank/DDBJ whole genome shotgun (WGS) entry which is preliminary data.</text>
</comment>
<dbReference type="InterPro" id="IPR032508">
    <property type="entry name" value="FecR_C"/>
</dbReference>
<evidence type="ECO:0000313" key="5">
    <source>
        <dbReference type="EMBL" id="MBB4861852.1"/>
    </source>
</evidence>
<evidence type="ECO:0000256" key="1">
    <source>
        <dbReference type="SAM" id="Phobius"/>
    </source>
</evidence>
<dbReference type="InterPro" id="IPR032623">
    <property type="entry name" value="FecR_N"/>
</dbReference>
<evidence type="ECO:0000259" key="3">
    <source>
        <dbReference type="Pfam" id="PF16220"/>
    </source>
</evidence>
<dbReference type="PANTHER" id="PTHR30273:SF2">
    <property type="entry name" value="PROTEIN FECR"/>
    <property type="match status" value="1"/>
</dbReference>
<name>A0A7W7KFG8_PSENT</name>
<dbReference type="InterPro" id="IPR012373">
    <property type="entry name" value="Ferrdict_sens_TM"/>
</dbReference>
<evidence type="ECO:0000259" key="4">
    <source>
        <dbReference type="Pfam" id="PF16344"/>
    </source>
</evidence>
<feature type="transmembrane region" description="Helical" evidence="1">
    <location>
        <begin position="75"/>
        <end position="93"/>
    </location>
</feature>
<dbReference type="Pfam" id="PF04773">
    <property type="entry name" value="FecR"/>
    <property type="match status" value="1"/>
</dbReference>
<gene>
    <name evidence="5" type="ORF">HNP46_000689</name>
</gene>
<dbReference type="PIRSF" id="PIRSF018266">
    <property type="entry name" value="FecR"/>
    <property type="match status" value="1"/>
</dbReference>